<sequence>MADTEVCAGCCRENEAVIVVSGCNDCDEPVCRPCSKVYRRFVIPHDIVDIKHNPNIGQANEQQHERLIQLRSTIDDRLNRLEKNGDAHYNQGFEKISSNTEQLMSLAQTTQANLQDIEKAEVEESEVNIFHLVKHLDTSQLSNEKNLQFLEDDISNMSLQFIHKNFIDKVDAMFDEFGNDGKDAFLRQQSRNKAGSHRHECINCI</sequence>
<gene>
    <name evidence="1" type="ORF">MGAL_10B049773</name>
</gene>
<comment type="caution">
    <text evidence="1">The sequence shown here is derived from an EMBL/GenBank/DDBJ whole genome shotgun (WGS) entry which is preliminary data.</text>
</comment>
<protein>
    <recommendedName>
        <fullName evidence="3">B box-type domain-containing protein</fullName>
    </recommendedName>
</protein>
<dbReference type="EMBL" id="UYJE01007936">
    <property type="protein sequence ID" value="VDI59309.1"/>
    <property type="molecule type" value="Genomic_DNA"/>
</dbReference>
<evidence type="ECO:0000313" key="1">
    <source>
        <dbReference type="EMBL" id="VDI59309.1"/>
    </source>
</evidence>
<keyword evidence="2" id="KW-1185">Reference proteome</keyword>
<organism evidence="1 2">
    <name type="scientific">Mytilus galloprovincialis</name>
    <name type="common">Mediterranean mussel</name>
    <dbReference type="NCBI Taxonomy" id="29158"/>
    <lineage>
        <taxon>Eukaryota</taxon>
        <taxon>Metazoa</taxon>
        <taxon>Spiralia</taxon>
        <taxon>Lophotrochozoa</taxon>
        <taxon>Mollusca</taxon>
        <taxon>Bivalvia</taxon>
        <taxon>Autobranchia</taxon>
        <taxon>Pteriomorphia</taxon>
        <taxon>Mytilida</taxon>
        <taxon>Mytiloidea</taxon>
        <taxon>Mytilidae</taxon>
        <taxon>Mytilinae</taxon>
        <taxon>Mytilus</taxon>
    </lineage>
</organism>
<dbReference type="Proteomes" id="UP000596742">
    <property type="component" value="Unassembled WGS sequence"/>
</dbReference>
<dbReference type="OrthoDB" id="10066958at2759"/>
<evidence type="ECO:0008006" key="3">
    <source>
        <dbReference type="Google" id="ProtNLM"/>
    </source>
</evidence>
<dbReference type="AlphaFoldDB" id="A0A8B6G6B6"/>
<evidence type="ECO:0000313" key="2">
    <source>
        <dbReference type="Proteomes" id="UP000596742"/>
    </source>
</evidence>
<accession>A0A8B6G6B6</accession>
<reference evidence="1" key="1">
    <citation type="submission" date="2018-11" db="EMBL/GenBank/DDBJ databases">
        <authorList>
            <person name="Alioto T."/>
            <person name="Alioto T."/>
        </authorList>
    </citation>
    <scope>NUCLEOTIDE SEQUENCE</scope>
</reference>
<proteinExistence type="predicted"/>
<name>A0A8B6G6B6_MYTGA</name>